<evidence type="ECO:0008006" key="3">
    <source>
        <dbReference type="Google" id="ProtNLM"/>
    </source>
</evidence>
<reference evidence="1" key="1">
    <citation type="journal article" date="2022" name="Int. J. Mol. Sci.">
        <title>Draft Genome of Tanacetum Coccineum: Genomic Comparison of Closely Related Tanacetum-Family Plants.</title>
        <authorList>
            <person name="Yamashiro T."/>
            <person name="Shiraishi A."/>
            <person name="Nakayama K."/>
            <person name="Satake H."/>
        </authorList>
    </citation>
    <scope>NUCLEOTIDE SEQUENCE</scope>
</reference>
<evidence type="ECO:0000313" key="1">
    <source>
        <dbReference type="EMBL" id="GJT45770.1"/>
    </source>
</evidence>
<dbReference type="EMBL" id="BQNB010015929">
    <property type="protein sequence ID" value="GJT45770.1"/>
    <property type="molecule type" value="Genomic_DNA"/>
</dbReference>
<keyword evidence="2" id="KW-1185">Reference proteome</keyword>
<sequence>MTPWQSLASSFVQGTKQEIKGGDDMSWTLLKFQWPRLLFGATHTTNTPARALTKKAQVLEPSLLSINRASHNHFYDEVPETSQVNSNTASSLGLWTLPILQNTNPKEDLKGITTRSGVAYQGPTIPTTSSSPPKVVECETEVTNDTVPPTNNGSDKDVNLRLSQLKLKILSPLLLPFFIDVGDRSGNPTPYYDADSVLTSISDSQHPFRDYKKNKSSIDEPPEVELKDLPPYLEYAFLEGDDKLPVIIAKEAKDKEKSHFMVKEGIVLGHKISKNGIEVDKAKVDVIAKLPHPTTVKGVRRAENLMADHLSPLENPYESVLNPKEINEKFPLETLNMVTFRGDSSTPWFADFANYHAGNFIVKGMSSQQKNNGVLLAKKLLTSSQLAIVDPLGDITVPTTPPKRFLTQDFIEPQFIEMRMTWSPDVTLVSVKEKFRNVMKCLKIPSKFAKSLTFGASISWGRSRLHGGTNTYSWPSTTCQNGLKRKRSPPTTPELFANFLNLSSPDSVPLVLS</sequence>
<accession>A0ABQ5E4I7</accession>
<proteinExistence type="predicted"/>
<organism evidence="1 2">
    <name type="scientific">Tanacetum coccineum</name>
    <dbReference type="NCBI Taxonomy" id="301880"/>
    <lineage>
        <taxon>Eukaryota</taxon>
        <taxon>Viridiplantae</taxon>
        <taxon>Streptophyta</taxon>
        <taxon>Embryophyta</taxon>
        <taxon>Tracheophyta</taxon>
        <taxon>Spermatophyta</taxon>
        <taxon>Magnoliopsida</taxon>
        <taxon>eudicotyledons</taxon>
        <taxon>Gunneridae</taxon>
        <taxon>Pentapetalae</taxon>
        <taxon>asterids</taxon>
        <taxon>campanulids</taxon>
        <taxon>Asterales</taxon>
        <taxon>Asteraceae</taxon>
        <taxon>Asteroideae</taxon>
        <taxon>Anthemideae</taxon>
        <taxon>Anthemidinae</taxon>
        <taxon>Tanacetum</taxon>
    </lineage>
</organism>
<gene>
    <name evidence="1" type="ORF">Tco_0954485</name>
</gene>
<name>A0ABQ5E4I7_9ASTR</name>
<dbReference type="InterPro" id="IPR043502">
    <property type="entry name" value="DNA/RNA_pol_sf"/>
</dbReference>
<evidence type="ECO:0000313" key="2">
    <source>
        <dbReference type="Proteomes" id="UP001151760"/>
    </source>
</evidence>
<protein>
    <recommendedName>
        <fullName evidence="3">Reverse transcriptase domain-containing protein</fullName>
    </recommendedName>
</protein>
<comment type="caution">
    <text evidence="1">The sequence shown here is derived from an EMBL/GenBank/DDBJ whole genome shotgun (WGS) entry which is preliminary data.</text>
</comment>
<dbReference type="Proteomes" id="UP001151760">
    <property type="component" value="Unassembled WGS sequence"/>
</dbReference>
<dbReference type="SUPFAM" id="SSF56672">
    <property type="entry name" value="DNA/RNA polymerases"/>
    <property type="match status" value="1"/>
</dbReference>
<reference evidence="1" key="2">
    <citation type="submission" date="2022-01" db="EMBL/GenBank/DDBJ databases">
        <authorList>
            <person name="Yamashiro T."/>
            <person name="Shiraishi A."/>
            <person name="Satake H."/>
            <person name="Nakayama K."/>
        </authorList>
    </citation>
    <scope>NUCLEOTIDE SEQUENCE</scope>
</reference>